<accession>A0ABW5WNW1</accession>
<comment type="caution">
    <text evidence="3">The sequence shown here is derived from an EMBL/GenBank/DDBJ whole genome shotgun (WGS) entry which is preliminary data.</text>
</comment>
<dbReference type="CDD" id="cd12820">
    <property type="entry name" value="LbR_YadA-like"/>
    <property type="match status" value="1"/>
</dbReference>
<dbReference type="EMBL" id="JBHUOV010000002">
    <property type="protein sequence ID" value="MFD2823936.1"/>
    <property type="molecule type" value="Genomic_DNA"/>
</dbReference>
<evidence type="ECO:0000313" key="3">
    <source>
        <dbReference type="EMBL" id="MFD2823936.1"/>
    </source>
</evidence>
<dbReference type="InterPro" id="IPR030392">
    <property type="entry name" value="S74_ICA"/>
</dbReference>
<reference evidence="4" key="1">
    <citation type="journal article" date="2019" name="Int. J. Syst. Evol. Microbiol.">
        <title>The Global Catalogue of Microorganisms (GCM) 10K type strain sequencing project: providing services to taxonomists for standard genome sequencing and annotation.</title>
        <authorList>
            <consortium name="The Broad Institute Genomics Platform"/>
            <consortium name="The Broad Institute Genome Sequencing Center for Infectious Disease"/>
            <person name="Wu L."/>
            <person name="Ma J."/>
        </authorList>
    </citation>
    <scope>NUCLEOTIDE SEQUENCE [LARGE SCALE GENOMIC DNA]</scope>
    <source>
        <strain evidence="4">KCTC 32141</strain>
    </source>
</reference>
<dbReference type="InterPro" id="IPR011049">
    <property type="entry name" value="Serralysin-like_metalloprot_C"/>
</dbReference>
<feature type="signal peptide" evidence="1">
    <location>
        <begin position="1"/>
        <end position="19"/>
    </location>
</feature>
<dbReference type="InterPro" id="IPR008640">
    <property type="entry name" value="Adhesin_Head_dom"/>
</dbReference>
<feature type="domain" description="Peptidase S74" evidence="2">
    <location>
        <begin position="850"/>
        <end position="942"/>
    </location>
</feature>
<evidence type="ECO:0000259" key="2">
    <source>
        <dbReference type="PROSITE" id="PS51688"/>
    </source>
</evidence>
<gene>
    <name evidence="3" type="ORF">ACFS5M_09660</name>
</gene>
<dbReference type="Gene3D" id="1.10.10.10">
    <property type="entry name" value="Winged helix-like DNA-binding domain superfamily/Winged helix DNA-binding domain"/>
    <property type="match status" value="1"/>
</dbReference>
<name>A0ABW5WNW1_9FLAO</name>
<keyword evidence="4" id="KW-1185">Reference proteome</keyword>
<feature type="chain" id="PRO_5046755256" evidence="1">
    <location>
        <begin position="20"/>
        <end position="981"/>
    </location>
</feature>
<proteinExistence type="predicted"/>
<dbReference type="Pfam" id="PF05658">
    <property type="entry name" value="YadA_head"/>
    <property type="match status" value="6"/>
</dbReference>
<dbReference type="InterPro" id="IPR036388">
    <property type="entry name" value="WH-like_DNA-bd_sf"/>
</dbReference>
<organism evidence="3 4">
    <name type="scientific">Lacinutrix iliipiscaria</name>
    <dbReference type="NCBI Taxonomy" id="1230532"/>
    <lineage>
        <taxon>Bacteria</taxon>
        <taxon>Pseudomonadati</taxon>
        <taxon>Bacteroidota</taxon>
        <taxon>Flavobacteriia</taxon>
        <taxon>Flavobacteriales</taxon>
        <taxon>Flavobacteriaceae</taxon>
        <taxon>Lacinutrix</taxon>
    </lineage>
</organism>
<dbReference type="PROSITE" id="PS51688">
    <property type="entry name" value="ICA"/>
    <property type="match status" value="1"/>
</dbReference>
<evidence type="ECO:0000256" key="1">
    <source>
        <dbReference type="SAM" id="SignalP"/>
    </source>
</evidence>
<keyword evidence="1" id="KW-0732">Signal</keyword>
<dbReference type="SUPFAM" id="SSF101967">
    <property type="entry name" value="Adhesin YadA, collagen-binding domain"/>
    <property type="match status" value="3"/>
</dbReference>
<dbReference type="Pfam" id="PF13884">
    <property type="entry name" value="Peptidase_S74"/>
    <property type="match status" value="1"/>
</dbReference>
<evidence type="ECO:0000313" key="4">
    <source>
        <dbReference type="Proteomes" id="UP001597533"/>
    </source>
</evidence>
<dbReference type="Proteomes" id="UP001597533">
    <property type="component" value="Unassembled WGS sequence"/>
</dbReference>
<dbReference type="RefSeq" id="WP_183488256.1">
    <property type="nucleotide sequence ID" value="NZ_JBHUOV010000002.1"/>
</dbReference>
<sequence length="981" mass="102730">MKKILLILITFLFTSLSFSQSKGINYKALIKDNSNNVLSNQNITIEFSILEGPEISFTDVIYIETHMTTTDANGIVIVNIGEGVPLSGFEGGYSNIDWRGYFGSHFLKVQIDSGSGLTDMGTTEIKAVPYALYAEDSNYSGLENIDEGNGSGWRFIGMNPENYGLIANRSVDLSYSPVASTSHGATGEYATALGYQTTASGQKSFASGVSTIASSSQSTAMGAATIASGFNSVALGLSTRAEAPNTTAIGLYNVGGGDPLLASPTDPLFEIGNGNYVDGTNDNRTNALTVLRNGTITAPSFEISEITDNKALITKEFADANYSGGGGVSTGLEAIDESNGIGWRLLGRDPANYGNIGLNAVDFSYGLTDNYYGALGQLSFSSGYLTRALGESSFSAGSSTSALGYSSFAANSSTEANGNHSSAFGFFTQSDAYASFAIGGNNVGGGTIDSWVETDPLFEIGNSNQDGVQNRSNALTVLKNGTITAPSFDVSEIIDDKALITKEYADANYLGGGSGTNPTGLETLNEGNGFGWRLAGINPDNYGNIGENAVDLSISNSNADLYGATGEYAFSSGLTTIASGSYSTAMGAGTVASGNVSTAMGVGTIADDLHSTVVGRNNDNTVSTTTLFQVGNGARNSERSNAFTVLVDGTITAPSFDIAEITDPKALVTKEYVDTNSSIASGLEAINEGNGMGWRFVGRNPAYFGNIGQNAIDFSFSNNNSLVLGATGYGSLAVGISVEASGNYSFSQGGSTKASGLYAVALGYTTNASGSQSIAMGGFSSASASFSAALGRNTIADDINSTVVGTYNDNTTSTTTLFQVGNGTSSNRSNAFTVYQNGNAILAGALTQNSDRRLKKDIEDLNYGLDEVLNLNPVSYHWKRNPDQPKSLGLIAQDVQTVINEIVHTAEDETKTLSVSYTELIPVLIKAIQEQQEVIENQNEVISSQDKTNTEQTEILQALLIRVEILENKDKIDSNNSITKK</sequence>
<protein>
    <submittedName>
        <fullName evidence="3">Tail fiber domain-containing protein</fullName>
    </submittedName>
</protein>
<dbReference type="Gene3D" id="2.150.10.10">
    <property type="entry name" value="Serralysin-like metalloprotease, C-terminal"/>
    <property type="match status" value="4"/>
</dbReference>